<dbReference type="RefSeq" id="XP_022578421.1">
    <property type="nucleotide sequence ID" value="XM_022726083.1"/>
</dbReference>
<feature type="transmembrane region" description="Helical" evidence="9">
    <location>
        <begin position="326"/>
        <end position="345"/>
    </location>
</feature>
<evidence type="ECO:0000256" key="8">
    <source>
        <dbReference type="PIRNR" id="PIRNR002744"/>
    </source>
</evidence>
<protein>
    <recommendedName>
        <fullName evidence="12">Purine-cytosine permease FCY21</fullName>
    </recommendedName>
</protein>
<dbReference type="EMBL" id="KV878350">
    <property type="protein sequence ID" value="OJJ43911.1"/>
    <property type="molecule type" value="Genomic_DNA"/>
</dbReference>
<dbReference type="GO" id="GO:0022857">
    <property type="term" value="F:transmembrane transporter activity"/>
    <property type="evidence" value="ECO:0007669"/>
    <property type="project" value="InterPro"/>
</dbReference>
<dbReference type="PIRSF" id="PIRSF002744">
    <property type="entry name" value="Pur-cyt_permease"/>
    <property type="match status" value="1"/>
</dbReference>
<evidence type="ECO:0008006" key="12">
    <source>
        <dbReference type="Google" id="ProtNLM"/>
    </source>
</evidence>
<keyword evidence="11" id="KW-1185">Reference proteome</keyword>
<dbReference type="GO" id="GO:0005886">
    <property type="term" value="C:plasma membrane"/>
    <property type="evidence" value="ECO:0007669"/>
    <property type="project" value="TreeGrafter"/>
</dbReference>
<dbReference type="InterPro" id="IPR001248">
    <property type="entry name" value="Pur-cyt_permease"/>
</dbReference>
<reference evidence="11" key="1">
    <citation type="journal article" date="2017" name="Genome Biol.">
        <title>Comparative genomics reveals high biological diversity and specific adaptations in the industrially and medically important fungal genus Aspergillus.</title>
        <authorList>
            <person name="de Vries R.P."/>
            <person name="Riley R."/>
            <person name="Wiebenga A."/>
            <person name="Aguilar-Osorio G."/>
            <person name="Amillis S."/>
            <person name="Uchima C.A."/>
            <person name="Anderluh G."/>
            <person name="Asadollahi M."/>
            <person name="Askin M."/>
            <person name="Barry K."/>
            <person name="Battaglia E."/>
            <person name="Bayram O."/>
            <person name="Benocci T."/>
            <person name="Braus-Stromeyer S.A."/>
            <person name="Caldana C."/>
            <person name="Canovas D."/>
            <person name="Cerqueira G.C."/>
            <person name="Chen F."/>
            <person name="Chen W."/>
            <person name="Choi C."/>
            <person name="Clum A."/>
            <person name="Dos Santos R.A."/>
            <person name="Damasio A.R."/>
            <person name="Diallinas G."/>
            <person name="Emri T."/>
            <person name="Fekete E."/>
            <person name="Flipphi M."/>
            <person name="Freyberg S."/>
            <person name="Gallo A."/>
            <person name="Gournas C."/>
            <person name="Habgood R."/>
            <person name="Hainaut M."/>
            <person name="Harispe M.L."/>
            <person name="Henrissat B."/>
            <person name="Hilden K.S."/>
            <person name="Hope R."/>
            <person name="Hossain A."/>
            <person name="Karabika E."/>
            <person name="Karaffa L."/>
            <person name="Karanyi Z."/>
            <person name="Krasevec N."/>
            <person name="Kuo A."/>
            <person name="Kusch H."/>
            <person name="LaButti K."/>
            <person name="Lagendijk E.L."/>
            <person name="Lapidus A."/>
            <person name="Levasseur A."/>
            <person name="Lindquist E."/>
            <person name="Lipzen A."/>
            <person name="Logrieco A.F."/>
            <person name="MacCabe A."/>
            <person name="Maekelae M.R."/>
            <person name="Malavazi I."/>
            <person name="Melin P."/>
            <person name="Meyer V."/>
            <person name="Mielnichuk N."/>
            <person name="Miskei M."/>
            <person name="Molnar A.P."/>
            <person name="Mule G."/>
            <person name="Ngan C.Y."/>
            <person name="Orejas M."/>
            <person name="Orosz E."/>
            <person name="Ouedraogo J.P."/>
            <person name="Overkamp K.M."/>
            <person name="Park H.-S."/>
            <person name="Perrone G."/>
            <person name="Piumi F."/>
            <person name="Punt P.J."/>
            <person name="Ram A.F."/>
            <person name="Ramon A."/>
            <person name="Rauscher S."/>
            <person name="Record E."/>
            <person name="Riano-Pachon D.M."/>
            <person name="Robert V."/>
            <person name="Roehrig J."/>
            <person name="Ruller R."/>
            <person name="Salamov A."/>
            <person name="Salih N.S."/>
            <person name="Samson R.A."/>
            <person name="Sandor E."/>
            <person name="Sanguinetti M."/>
            <person name="Schuetze T."/>
            <person name="Sepcic K."/>
            <person name="Shelest E."/>
            <person name="Sherlock G."/>
            <person name="Sophianopoulou V."/>
            <person name="Squina F.M."/>
            <person name="Sun H."/>
            <person name="Susca A."/>
            <person name="Todd R.B."/>
            <person name="Tsang A."/>
            <person name="Unkles S.E."/>
            <person name="van de Wiele N."/>
            <person name="van Rossen-Uffink D."/>
            <person name="Oliveira J.V."/>
            <person name="Vesth T.C."/>
            <person name="Visser J."/>
            <person name="Yu J.-H."/>
            <person name="Zhou M."/>
            <person name="Andersen M.R."/>
            <person name="Archer D.B."/>
            <person name="Baker S.E."/>
            <person name="Benoit I."/>
            <person name="Brakhage A.A."/>
            <person name="Braus G.H."/>
            <person name="Fischer R."/>
            <person name="Frisvad J.C."/>
            <person name="Goldman G.H."/>
            <person name="Houbraken J."/>
            <person name="Oakley B."/>
            <person name="Pocsi I."/>
            <person name="Scazzocchio C."/>
            <person name="Seiboth B."/>
            <person name="vanKuyk P.A."/>
            <person name="Wortman J."/>
            <person name="Dyer P.S."/>
            <person name="Grigoriev I.V."/>
        </authorList>
    </citation>
    <scope>NUCLEOTIDE SEQUENCE [LARGE SCALE GENOMIC DNA]</scope>
    <source>
        <strain evidence="11">CBS 506.65</strain>
    </source>
</reference>
<dbReference type="Pfam" id="PF02133">
    <property type="entry name" value="Transp_cyt_pur"/>
    <property type="match status" value="1"/>
</dbReference>
<keyword evidence="3 8" id="KW-0813">Transport</keyword>
<evidence type="ECO:0000256" key="7">
    <source>
        <dbReference type="ARBA" id="ARBA00023136"/>
    </source>
</evidence>
<dbReference type="VEuPathDB" id="FungiDB:ASPZODRAFT_154396"/>
<dbReference type="STRING" id="1073090.A0A1L9S9V0"/>
<proteinExistence type="inferred from homology"/>
<evidence type="ECO:0000256" key="2">
    <source>
        <dbReference type="ARBA" id="ARBA00008974"/>
    </source>
</evidence>
<comment type="subcellular location">
    <subcellularLocation>
        <location evidence="1">Membrane</location>
        <topology evidence="1">Multi-pass membrane protein</topology>
    </subcellularLocation>
</comment>
<feature type="transmembrane region" description="Helical" evidence="9">
    <location>
        <begin position="136"/>
        <end position="160"/>
    </location>
</feature>
<dbReference type="OrthoDB" id="2116389at2759"/>
<dbReference type="Gene3D" id="1.10.4160.10">
    <property type="entry name" value="Hydantoin permease"/>
    <property type="match status" value="1"/>
</dbReference>
<feature type="transmembrane region" description="Helical" evidence="9">
    <location>
        <begin position="61"/>
        <end position="84"/>
    </location>
</feature>
<evidence type="ECO:0000256" key="9">
    <source>
        <dbReference type="SAM" id="Phobius"/>
    </source>
</evidence>
<feature type="transmembrane region" description="Helical" evidence="9">
    <location>
        <begin position="104"/>
        <end position="124"/>
    </location>
</feature>
<comment type="similarity">
    <text evidence="2 8">Belongs to the purine-cytosine permease (2.A.39) family.</text>
</comment>
<evidence type="ECO:0000256" key="4">
    <source>
        <dbReference type="ARBA" id="ARBA00022553"/>
    </source>
</evidence>
<keyword evidence="4" id="KW-0597">Phosphoprotein</keyword>
<evidence type="ECO:0000256" key="1">
    <source>
        <dbReference type="ARBA" id="ARBA00004141"/>
    </source>
</evidence>
<accession>A0A1L9S9V0</accession>
<dbReference type="AlphaFoldDB" id="A0A1L9S9V0"/>
<name>A0A1L9S9V0_9EURO</name>
<feature type="transmembrane region" description="Helical" evidence="9">
    <location>
        <begin position="242"/>
        <end position="266"/>
    </location>
</feature>
<gene>
    <name evidence="10" type="ORF">ASPZODRAFT_154396</name>
</gene>
<evidence type="ECO:0000313" key="10">
    <source>
        <dbReference type="EMBL" id="OJJ43911.1"/>
    </source>
</evidence>
<dbReference type="GO" id="GO:0000329">
    <property type="term" value="C:fungal-type vacuole membrane"/>
    <property type="evidence" value="ECO:0007669"/>
    <property type="project" value="TreeGrafter"/>
</dbReference>
<evidence type="ECO:0000313" key="11">
    <source>
        <dbReference type="Proteomes" id="UP000184188"/>
    </source>
</evidence>
<keyword evidence="7 8" id="KW-0472">Membrane</keyword>
<dbReference type="FunFam" id="1.10.4160.10:FF:000002">
    <property type="entry name" value="Purine-cytosine permease fcyB"/>
    <property type="match status" value="1"/>
</dbReference>
<feature type="transmembrane region" description="Helical" evidence="9">
    <location>
        <begin position="167"/>
        <end position="186"/>
    </location>
</feature>
<feature type="transmembrane region" description="Helical" evidence="9">
    <location>
        <begin position="26"/>
        <end position="49"/>
    </location>
</feature>
<evidence type="ECO:0000256" key="6">
    <source>
        <dbReference type="ARBA" id="ARBA00022989"/>
    </source>
</evidence>
<sequence>MLGLEARGIERVPESLRSHEASLRDYVQIALIWFSSNLTANNIILGFLGPLTFNVGLVDGMVVATFGLLVGCSATSYISTFGPVSGNRTLVMSRYTMGWWPSRLCVLLNLVILLGYGLVDTLIAGQILSAVNGHGLTIIVGTIIACLISLFICLLGINLFHKYERYAFIPQLLVCFILIGVAGPHFDTSSPPTTGSSASTRAADRMSWFFLCVSGPLGWAPAAADFFVYFPATCRRWKVWAASMAGLVLSTTFTLYLGVGIASGIASQPAWAAAYSISSGAVLVQVLAPLGTFGHFCAVLLSLGVIANNVPGTYSAALCFQMLGRWCMAIPRFVWTIVAVIIYTACACAGRNQFFEVFQNFLSLMGYWTAIWCALTLEEELLFRGGIKGYDWTLWNSPRKLPVGLAGLLAFCIGWVGAVLGMWQTYFTGPLGKLVGRGIDLGLPVAVSWAALTFPPLRWLERRVLGR</sequence>
<dbReference type="Proteomes" id="UP000184188">
    <property type="component" value="Unassembled WGS sequence"/>
</dbReference>
<dbReference type="PANTHER" id="PTHR31806:SF8">
    <property type="entry name" value="TRANSPORTER, PUTATIVE (AFU_ORTHOLOGUE AFUA_2G03000)-RELATED"/>
    <property type="match status" value="1"/>
</dbReference>
<dbReference type="GeneID" id="34612547"/>
<evidence type="ECO:0000256" key="3">
    <source>
        <dbReference type="ARBA" id="ARBA00022448"/>
    </source>
</evidence>
<dbReference type="GO" id="GO:0015851">
    <property type="term" value="P:nucleobase transport"/>
    <property type="evidence" value="ECO:0007669"/>
    <property type="project" value="UniProtKB-ARBA"/>
</dbReference>
<dbReference type="PANTHER" id="PTHR31806">
    <property type="entry name" value="PURINE-CYTOSINE PERMEASE FCY2-RELATED"/>
    <property type="match status" value="1"/>
</dbReference>
<feature type="transmembrane region" description="Helical" evidence="9">
    <location>
        <begin position="206"/>
        <end position="230"/>
    </location>
</feature>
<keyword evidence="6 9" id="KW-1133">Transmembrane helix</keyword>
<dbReference type="InterPro" id="IPR026030">
    <property type="entry name" value="Pur-cyt_permease_Fcy2/21/22"/>
</dbReference>
<feature type="transmembrane region" description="Helical" evidence="9">
    <location>
        <begin position="403"/>
        <end position="423"/>
    </location>
</feature>
<organism evidence="10 11">
    <name type="scientific">Penicilliopsis zonata CBS 506.65</name>
    <dbReference type="NCBI Taxonomy" id="1073090"/>
    <lineage>
        <taxon>Eukaryota</taxon>
        <taxon>Fungi</taxon>
        <taxon>Dikarya</taxon>
        <taxon>Ascomycota</taxon>
        <taxon>Pezizomycotina</taxon>
        <taxon>Eurotiomycetes</taxon>
        <taxon>Eurotiomycetidae</taxon>
        <taxon>Eurotiales</taxon>
        <taxon>Aspergillaceae</taxon>
        <taxon>Penicilliopsis</taxon>
    </lineage>
</organism>
<feature type="transmembrane region" description="Helical" evidence="9">
    <location>
        <begin position="443"/>
        <end position="460"/>
    </location>
</feature>
<keyword evidence="5 9" id="KW-0812">Transmembrane</keyword>
<evidence type="ECO:0000256" key="5">
    <source>
        <dbReference type="ARBA" id="ARBA00022692"/>
    </source>
</evidence>